<comment type="similarity">
    <text evidence="2">Belongs to the ribonucleoside diphosphate reductase small chain family.</text>
</comment>
<dbReference type="Gene3D" id="1.10.620.20">
    <property type="entry name" value="Ribonucleotide Reductase, subunit A"/>
    <property type="match status" value="1"/>
</dbReference>
<dbReference type="AlphaFoldDB" id="C5B7G5"/>
<evidence type="ECO:0000256" key="4">
    <source>
        <dbReference type="ARBA" id="ARBA00022723"/>
    </source>
</evidence>
<evidence type="ECO:0000256" key="1">
    <source>
        <dbReference type="ARBA" id="ARBA00001962"/>
    </source>
</evidence>
<dbReference type="InterPro" id="IPR009078">
    <property type="entry name" value="Ferritin-like_SF"/>
</dbReference>
<dbReference type="KEGG" id="eic:NT01EI_2633"/>
<evidence type="ECO:0000313" key="9">
    <source>
        <dbReference type="Proteomes" id="UP000001485"/>
    </source>
</evidence>
<dbReference type="CDD" id="cd01049">
    <property type="entry name" value="RNRR2"/>
    <property type="match status" value="1"/>
</dbReference>
<reference evidence="9" key="1">
    <citation type="submission" date="2009-03" db="EMBL/GenBank/DDBJ databases">
        <title>Complete genome sequence of Edwardsiella ictaluri 93-146.</title>
        <authorList>
            <person name="Williams M.L."/>
            <person name="Gillaspy A.F."/>
            <person name="Dyer D.W."/>
            <person name="Thune R.L."/>
            <person name="Waldbieser G.C."/>
            <person name="Schuster S.C."/>
            <person name="Gipson J."/>
            <person name="Zaitshik J."/>
            <person name="Landry C."/>
            <person name="Lawrence M.L."/>
        </authorList>
    </citation>
    <scope>NUCLEOTIDE SEQUENCE [LARGE SCALE GENOMIC DNA]</scope>
    <source>
        <strain evidence="9">93-146</strain>
    </source>
</reference>
<evidence type="ECO:0000256" key="2">
    <source>
        <dbReference type="ARBA" id="ARBA00009303"/>
    </source>
</evidence>
<dbReference type="STRING" id="67780.B6E78_05180"/>
<dbReference type="InterPro" id="IPR033909">
    <property type="entry name" value="RNR_small"/>
</dbReference>
<dbReference type="RefSeq" id="WP_015871909.1">
    <property type="nucleotide sequence ID" value="NC_012779.2"/>
</dbReference>
<evidence type="ECO:0000313" key="8">
    <source>
        <dbReference type="EMBL" id="ACR69801.1"/>
    </source>
</evidence>
<dbReference type="Proteomes" id="UP000001485">
    <property type="component" value="Chromosome"/>
</dbReference>
<dbReference type="PROSITE" id="PS00368">
    <property type="entry name" value="RIBORED_SMALL"/>
    <property type="match status" value="1"/>
</dbReference>
<dbReference type="GO" id="GO:0009263">
    <property type="term" value="P:deoxyribonucleotide biosynthetic process"/>
    <property type="evidence" value="ECO:0007669"/>
    <property type="project" value="UniProtKB-KW"/>
</dbReference>
<protein>
    <recommendedName>
        <fullName evidence="3">ribonucleoside-diphosphate reductase</fullName>
        <ecNumber evidence="3">1.17.4.1</ecNumber>
    </recommendedName>
</protein>
<evidence type="ECO:0000256" key="3">
    <source>
        <dbReference type="ARBA" id="ARBA00012274"/>
    </source>
</evidence>
<reference evidence="8 9" key="2">
    <citation type="journal article" date="2012" name="J. Bacteriol.">
        <title>Genome Sequence of Edwardsiella ictaluri 93-146, a Strain Associated with a Natural Channel Catfish Outbreak of Enteric Septicemia of Catfish.</title>
        <authorList>
            <person name="Williams M.L."/>
            <person name="Gillaspy A.F."/>
            <person name="Dyer D.W."/>
            <person name="Thune R.L."/>
            <person name="Waldbieser G.C."/>
            <person name="Schuster S.C."/>
            <person name="Gipson J."/>
            <person name="Zaitshik J."/>
            <person name="Landry C."/>
            <person name="Banes M.M."/>
            <person name="Lawrence M.L."/>
        </authorList>
    </citation>
    <scope>NUCLEOTIDE SEQUENCE [LARGE SCALE GENOMIC DNA]</scope>
    <source>
        <strain evidence="8 9">93-146</strain>
    </source>
</reference>
<dbReference type="InterPro" id="IPR000358">
    <property type="entry name" value="RNR_small_fam"/>
</dbReference>
<accession>C5B7G5</accession>
<dbReference type="GO" id="GO:0004748">
    <property type="term" value="F:ribonucleoside-diphosphate reductase activity, thioredoxin disulfide as acceptor"/>
    <property type="evidence" value="ECO:0007669"/>
    <property type="project" value="UniProtKB-EC"/>
</dbReference>
<dbReference type="NCBIfam" id="NF006576">
    <property type="entry name" value="PRK09101.1"/>
    <property type="match status" value="1"/>
</dbReference>
<dbReference type="GO" id="GO:0046872">
    <property type="term" value="F:metal ion binding"/>
    <property type="evidence" value="ECO:0007669"/>
    <property type="project" value="UniProtKB-KW"/>
</dbReference>
<gene>
    <name evidence="8" type="ordered locus">NT01EI_2633</name>
</gene>
<keyword evidence="6" id="KW-0408">Iron</keyword>
<sequence length="376" mass="43318">MAYTIFSQKKNDQLLEPMFFGQPVNVARYDQQKHEIFEKLIEKQLSFFWRPEEVDVSRDRIDYQALPDHEKHIFISNLKYQTLLDSIQGRSPNVALLPLISIPELETWVETWSFSETIHSRSYTHIIRNIVTDPSLVFDDIVSNEEILKRARDISAYYDDLIETTGYYHLLGEGTHQINGKPVTVSLRELKKKLYLCLMSVNALEAIRFYVSFACSFAFAERELMEGNAKIIRLIARDEALHLTGTQHILNLMRAGQDDPEMAEIATECASQCYDLFVQAAQQEKEWAGYLFRDGSMIGLNRDILCQYVEYITNIRMQAVGLPLPFETRSNPIPWINAWLVSDNVQVAPQEVEVSSYLVGQIDAEVNADDLSDFQL</sequence>
<dbReference type="EC" id="1.17.4.1" evidence="3"/>
<dbReference type="InterPro" id="IPR012348">
    <property type="entry name" value="RNR-like"/>
</dbReference>
<dbReference type="PANTHER" id="PTHR23409">
    <property type="entry name" value="RIBONUCLEOSIDE-DIPHOSPHATE REDUCTASE SMALL CHAIN"/>
    <property type="match status" value="1"/>
</dbReference>
<dbReference type="HOGENOM" id="CLU_062403_0_0_6"/>
<dbReference type="PATRIC" id="fig|634503.3.peg.2347"/>
<dbReference type="SUPFAM" id="SSF47240">
    <property type="entry name" value="Ferritin-like"/>
    <property type="match status" value="1"/>
</dbReference>
<dbReference type="EMBL" id="CP001600">
    <property type="protein sequence ID" value="ACR69801.1"/>
    <property type="molecule type" value="Genomic_DNA"/>
</dbReference>
<comment type="cofactor">
    <cofactor evidence="1">
        <name>Fe cation</name>
        <dbReference type="ChEBI" id="CHEBI:24875"/>
    </cofactor>
</comment>
<dbReference type="UniPathway" id="UPA00326"/>
<evidence type="ECO:0000256" key="6">
    <source>
        <dbReference type="ARBA" id="ARBA00023004"/>
    </source>
</evidence>
<name>C5B7G5_EDWI9</name>
<evidence type="ECO:0000256" key="7">
    <source>
        <dbReference type="ARBA" id="ARBA00023116"/>
    </source>
</evidence>
<dbReference type="GeneID" id="69539532"/>
<proteinExistence type="inferred from homology"/>
<keyword evidence="5 8" id="KW-0560">Oxidoreductase</keyword>
<dbReference type="InterPro" id="IPR030475">
    <property type="entry name" value="RNR_small_AS"/>
</dbReference>
<dbReference type="FunFam" id="1.10.620.20:FF:000001">
    <property type="entry name" value="Ribonucleoside-diphosphate reductase 1 subunit beta"/>
    <property type="match status" value="1"/>
</dbReference>
<organism evidence="8 9">
    <name type="scientific">Edwardsiella ictaluri (strain 93-146)</name>
    <dbReference type="NCBI Taxonomy" id="634503"/>
    <lineage>
        <taxon>Bacteria</taxon>
        <taxon>Pseudomonadati</taxon>
        <taxon>Pseudomonadota</taxon>
        <taxon>Gammaproteobacteria</taxon>
        <taxon>Enterobacterales</taxon>
        <taxon>Hafniaceae</taxon>
        <taxon>Edwardsiella</taxon>
    </lineage>
</organism>
<keyword evidence="7" id="KW-0215">Deoxyribonucleotide synthesis</keyword>
<evidence type="ECO:0000256" key="5">
    <source>
        <dbReference type="ARBA" id="ARBA00023002"/>
    </source>
</evidence>
<keyword evidence="4" id="KW-0479">Metal-binding</keyword>
<dbReference type="OrthoDB" id="9765051at2"/>
<dbReference type="PANTHER" id="PTHR23409:SF18">
    <property type="entry name" value="RIBONUCLEOSIDE-DIPHOSPHATE REDUCTASE SUBUNIT M2"/>
    <property type="match status" value="1"/>
</dbReference>
<dbReference type="Pfam" id="PF00268">
    <property type="entry name" value="Ribonuc_red_sm"/>
    <property type="match status" value="1"/>
</dbReference>